<comment type="caution">
    <text evidence="2">The sequence shown here is derived from an EMBL/GenBank/DDBJ whole genome shotgun (WGS) entry which is preliminary data.</text>
</comment>
<keyword evidence="3" id="KW-1185">Reference proteome</keyword>
<accession>A0ABV9XYS3</accession>
<dbReference type="RefSeq" id="WP_344034335.1">
    <property type="nucleotide sequence ID" value="NZ_BAAAKE010000001.1"/>
</dbReference>
<sequence>MYRVDWSPAAREDLFAKVSSDEVAAELVAVSRNSFDLPPSADGGPLDGGGWRRGVSPARRVWLDAVEGRGEDLDAPGEHAWDYVLVYDQLGTASKPHYRVRAVLTNAEVGAGIGHLPALDAVPAFD</sequence>
<reference evidence="3" key="1">
    <citation type="journal article" date="2019" name="Int. J. Syst. Evol. Microbiol.">
        <title>The Global Catalogue of Microorganisms (GCM) 10K type strain sequencing project: providing services to taxonomists for standard genome sequencing and annotation.</title>
        <authorList>
            <consortium name="The Broad Institute Genomics Platform"/>
            <consortium name="The Broad Institute Genome Sequencing Center for Infectious Disease"/>
            <person name="Wu L."/>
            <person name="Ma J."/>
        </authorList>
    </citation>
    <scope>NUCLEOTIDE SEQUENCE [LARGE SCALE GENOMIC DNA]</scope>
    <source>
        <strain evidence="3">KCTC 12848</strain>
    </source>
</reference>
<name>A0ABV9XYS3_9PSEU</name>
<evidence type="ECO:0000313" key="2">
    <source>
        <dbReference type="EMBL" id="MFC5054362.1"/>
    </source>
</evidence>
<evidence type="ECO:0000256" key="1">
    <source>
        <dbReference type="SAM" id="MobiDB-lite"/>
    </source>
</evidence>
<proteinExistence type="predicted"/>
<protein>
    <recommendedName>
        <fullName evidence="4">Type II toxin-antitoxin system RelE/ParE family toxin</fullName>
    </recommendedName>
</protein>
<dbReference type="EMBL" id="JBHSJB010000011">
    <property type="protein sequence ID" value="MFC5054362.1"/>
    <property type="molecule type" value="Genomic_DNA"/>
</dbReference>
<gene>
    <name evidence="2" type="ORF">ACFPFM_11405</name>
</gene>
<organism evidence="2 3">
    <name type="scientific">Saccharothrix xinjiangensis</name>
    <dbReference type="NCBI Taxonomy" id="204798"/>
    <lineage>
        <taxon>Bacteria</taxon>
        <taxon>Bacillati</taxon>
        <taxon>Actinomycetota</taxon>
        <taxon>Actinomycetes</taxon>
        <taxon>Pseudonocardiales</taxon>
        <taxon>Pseudonocardiaceae</taxon>
        <taxon>Saccharothrix</taxon>
    </lineage>
</organism>
<feature type="region of interest" description="Disordered" evidence="1">
    <location>
        <begin position="34"/>
        <end position="54"/>
    </location>
</feature>
<evidence type="ECO:0000313" key="3">
    <source>
        <dbReference type="Proteomes" id="UP001595833"/>
    </source>
</evidence>
<dbReference type="Proteomes" id="UP001595833">
    <property type="component" value="Unassembled WGS sequence"/>
</dbReference>
<evidence type="ECO:0008006" key="4">
    <source>
        <dbReference type="Google" id="ProtNLM"/>
    </source>
</evidence>